<sequence>MKKTTTPFLFKLILLTITILLTSLPHAVAQNKTAELDKLMNQAHASGVFNGTVLVAENGKVIYRKAFGYANKETKQLLKPEFCFDLASVSKQFTAMGIMILKERNKLSYDDKITKYFPEFPVYGKDITIRNLLNQTSGMPLYQPFAKKYNLTNAEILKIIEEREALDAGIGERYVYNNAGYVMLGLIVEKVSNKSLAAFLKENIFKPLKMKNTLVGDTPKIDLKNRAIGYTVIGELDDYVVSHTGSTSMFSNVDDLFLWDQALYTEKLVSKKTMQEAFTPVVLNDGSVSNYGFGWFVTPEKKSVNHSGSDFGYRAFIMRDLEKKSTYIWLTNAGNAINKDEMNVAIENILASKPYEIPKITVFSELQKALEVNSVDDAIAKTTKSIQSKPNEYAMDDAAINELGYKFLNEKKLSEAFSIFKFNVLINPNSSNVYDSLGEAYLLQKDTVNAIENYKKSVALNPDNANAKNVLKKLGIATTDLITDVTVAPEVLKSYLGKYQLNENYSFTVTEDKGQLYIQGTNEKITTVYPMAQNRFYSKIITAQFTFNSDKNGHVDSLTLNMGKDMNAKKVE</sequence>
<feature type="domain" description="Beta-lactamase-related" evidence="3">
    <location>
        <begin position="37"/>
        <end position="335"/>
    </location>
</feature>
<dbReference type="Gene3D" id="1.25.40.10">
    <property type="entry name" value="Tetratricopeptide repeat domain"/>
    <property type="match status" value="1"/>
</dbReference>
<reference evidence="5" key="1">
    <citation type="submission" date="2024-07" db="EMBL/GenBank/DDBJ databases">
        <authorList>
            <person name="Biller S.J."/>
        </authorList>
    </citation>
    <scope>NUCLEOTIDE SEQUENCE</scope>
    <source>
        <strain evidence="5">WC2409</strain>
    </source>
</reference>
<feature type="chain" id="PRO_5044195303" evidence="2">
    <location>
        <begin position="30"/>
        <end position="572"/>
    </location>
</feature>
<dbReference type="Gene3D" id="3.40.710.10">
    <property type="entry name" value="DD-peptidase/beta-lactamase superfamily"/>
    <property type="match status" value="1"/>
</dbReference>
<accession>A0AB39W3W0</accession>
<evidence type="ECO:0000259" key="3">
    <source>
        <dbReference type="Pfam" id="PF00144"/>
    </source>
</evidence>
<keyword evidence="5" id="KW-0378">Hydrolase</keyword>
<feature type="repeat" description="TPR" evidence="1">
    <location>
        <begin position="431"/>
        <end position="464"/>
    </location>
</feature>
<dbReference type="RefSeq" id="WP_369753716.1">
    <property type="nucleotide sequence ID" value="NZ_CP165625.1"/>
</dbReference>
<dbReference type="AlphaFoldDB" id="A0AB39W3W0"/>
<feature type="signal peptide" evidence="2">
    <location>
        <begin position="1"/>
        <end position="29"/>
    </location>
</feature>
<keyword evidence="2" id="KW-0732">Signal</keyword>
<evidence type="ECO:0000256" key="2">
    <source>
        <dbReference type="SAM" id="SignalP"/>
    </source>
</evidence>
<dbReference type="Pfam" id="PF00144">
    <property type="entry name" value="Beta-lactamase"/>
    <property type="match status" value="1"/>
</dbReference>
<dbReference type="InterPro" id="IPR019734">
    <property type="entry name" value="TPR_rpt"/>
</dbReference>
<organism evidence="5">
    <name type="scientific">Flavobacterium sp. WC2409</name>
    <dbReference type="NCBI Taxonomy" id="3234139"/>
    <lineage>
        <taxon>Bacteria</taxon>
        <taxon>Pseudomonadati</taxon>
        <taxon>Bacteroidota</taxon>
        <taxon>Flavobacteriia</taxon>
        <taxon>Flavobacteriales</taxon>
        <taxon>Flavobacteriaceae</taxon>
        <taxon>Flavobacterium</taxon>
    </lineage>
</organism>
<dbReference type="InterPro" id="IPR001466">
    <property type="entry name" value="Beta-lactam-related"/>
</dbReference>
<dbReference type="InterPro" id="IPR050491">
    <property type="entry name" value="AmpC-like"/>
</dbReference>
<proteinExistence type="predicted"/>
<dbReference type="Pfam" id="PF11954">
    <property type="entry name" value="DUF3471"/>
    <property type="match status" value="1"/>
</dbReference>
<protein>
    <submittedName>
        <fullName evidence="5">Serine hydrolase</fullName>
    </submittedName>
</protein>
<keyword evidence="1" id="KW-0802">TPR repeat</keyword>
<gene>
    <name evidence="5" type="ORF">AB3G34_05530</name>
</gene>
<evidence type="ECO:0000259" key="4">
    <source>
        <dbReference type="Pfam" id="PF11954"/>
    </source>
</evidence>
<dbReference type="SUPFAM" id="SSF56601">
    <property type="entry name" value="beta-lactamase/transpeptidase-like"/>
    <property type="match status" value="1"/>
</dbReference>
<dbReference type="EMBL" id="CP165625">
    <property type="protein sequence ID" value="XDU96573.1"/>
    <property type="molecule type" value="Genomic_DNA"/>
</dbReference>
<dbReference type="PANTHER" id="PTHR46825">
    <property type="entry name" value="D-ALANYL-D-ALANINE-CARBOXYPEPTIDASE/ENDOPEPTIDASE AMPH"/>
    <property type="match status" value="1"/>
</dbReference>
<dbReference type="InterPro" id="IPR011990">
    <property type="entry name" value="TPR-like_helical_dom_sf"/>
</dbReference>
<dbReference type="GO" id="GO:0016787">
    <property type="term" value="F:hydrolase activity"/>
    <property type="evidence" value="ECO:0007669"/>
    <property type="project" value="UniProtKB-KW"/>
</dbReference>
<dbReference type="InterPro" id="IPR021860">
    <property type="entry name" value="Peptidase_S12_Pab87-rel_C"/>
</dbReference>
<dbReference type="SMART" id="SM00028">
    <property type="entry name" value="TPR"/>
    <property type="match status" value="2"/>
</dbReference>
<evidence type="ECO:0000313" key="5">
    <source>
        <dbReference type="EMBL" id="XDU96573.1"/>
    </source>
</evidence>
<dbReference type="PROSITE" id="PS50005">
    <property type="entry name" value="TPR"/>
    <property type="match status" value="1"/>
</dbReference>
<dbReference type="PANTHER" id="PTHR46825:SF9">
    <property type="entry name" value="BETA-LACTAMASE-RELATED DOMAIN-CONTAINING PROTEIN"/>
    <property type="match status" value="1"/>
</dbReference>
<name>A0AB39W3W0_9FLAO</name>
<feature type="domain" description="Peptidase S12 Pab87-related C-terminal" evidence="4">
    <location>
        <begin position="486"/>
        <end position="567"/>
    </location>
</feature>
<dbReference type="SUPFAM" id="SSF48452">
    <property type="entry name" value="TPR-like"/>
    <property type="match status" value="1"/>
</dbReference>
<dbReference type="InterPro" id="IPR012338">
    <property type="entry name" value="Beta-lactam/transpept-like"/>
</dbReference>
<evidence type="ECO:0000256" key="1">
    <source>
        <dbReference type="PROSITE-ProRule" id="PRU00339"/>
    </source>
</evidence>